<keyword evidence="2" id="KW-1185">Reference proteome</keyword>
<dbReference type="EMBL" id="LGRX02008845">
    <property type="protein sequence ID" value="KAK3272674.1"/>
    <property type="molecule type" value="Genomic_DNA"/>
</dbReference>
<name>A0AAE0L5M8_9CHLO</name>
<evidence type="ECO:0000313" key="1">
    <source>
        <dbReference type="EMBL" id="KAK3272674.1"/>
    </source>
</evidence>
<sequence length="166" mass="18514">MALNRLATFTRNMSTGRAATLGEQMTLRQLPGAWVQVEDDVISSGSNEVQDMVTIRVGWSDEQLDEVGDVHHVEVVTEEGSCCEAHSPVARLHWEGFQITAADELYHTQWANATGVVPLTLPSPTRVIEFNKTIMQNPGKELSSEEESWIVRVEVSKIALQSMQHR</sequence>
<accession>A0AAE0L5M8</accession>
<organism evidence="1 2">
    <name type="scientific">Cymbomonas tetramitiformis</name>
    <dbReference type="NCBI Taxonomy" id="36881"/>
    <lineage>
        <taxon>Eukaryota</taxon>
        <taxon>Viridiplantae</taxon>
        <taxon>Chlorophyta</taxon>
        <taxon>Pyramimonadophyceae</taxon>
        <taxon>Pyramimonadales</taxon>
        <taxon>Pyramimonadaceae</taxon>
        <taxon>Cymbomonas</taxon>
    </lineage>
</organism>
<dbReference type="AlphaFoldDB" id="A0AAE0L5M8"/>
<dbReference type="Proteomes" id="UP001190700">
    <property type="component" value="Unassembled WGS sequence"/>
</dbReference>
<gene>
    <name evidence="1" type="ORF">CYMTET_19045</name>
</gene>
<evidence type="ECO:0000313" key="2">
    <source>
        <dbReference type="Proteomes" id="UP001190700"/>
    </source>
</evidence>
<dbReference type="Gene3D" id="2.40.50.100">
    <property type="match status" value="1"/>
</dbReference>
<proteinExistence type="predicted"/>
<comment type="caution">
    <text evidence="1">The sequence shown here is derived from an EMBL/GenBank/DDBJ whole genome shotgun (WGS) entry which is preliminary data.</text>
</comment>
<protein>
    <submittedName>
        <fullName evidence="1">Uncharacterized protein</fullName>
    </submittedName>
</protein>
<reference evidence="1 2" key="1">
    <citation type="journal article" date="2015" name="Genome Biol. Evol.">
        <title>Comparative Genomics of a Bacterivorous Green Alga Reveals Evolutionary Causalities and Consequences of Phago-Mixotrophic Mode of Nutrition.</title>
        <authorList>
            <person name="Burns J.A."/>
            <person name="Paasch A."/>
            <person name="Narechania A."/>
            <person name="Kim E."/>
        </authorList>
    </citation>
    <scope>NUCLEOTIDE SEQUENCE [LARGE SCALE GENOMIC DNA]</scope>
    <source>
        <strain evidence="1 2">PLY_AMNH</strain>
    </source>
</reference>